<comment type="subunit">
    <text evidence="5">Part of the 30S ribosomal subunit. Contacts proteins S5 and S12.</text>
</comment>
<accession>A0A1F5ZUF1</accession>
<keyword evidence="5" id="KW-0694">RNA-binding</keyword>
<dbReference type="InterPro" id="IPR035987">
    <property type="entry name" value="Ribosomal_uS8_sf"/>
</dbReference>
<evidence type="ECO:0000256" key="1">
    <source>
        <dbReference type="ARBA" id="ARBA00006471"/>
    </source>
</evidence>
<dbReference type="Gene3D" id="3.30.1370.30">
    <property type="match status" value="1"/>
</dbReference>
<dbReference type="HAMAP" id="MF_01302_B">
    <property type="entry name" value="Ribosomal_uS8_B"/>
    <property type="match status" value="1"/>
</dbReference>
<dbReference type="SUPFAM" id="SSF56047">
    <property type="entry name" value="Ribosomal protein S8"/>
    <property type="match status" value="1"/>
</dbReference>
<dbReference type="STRING" id="1798383.A3D78_03395"/>
<reference evidence="7 8" key="1">
    <citation type="journal article" date="2016" name="Nat. Commun.">
        <title>Thousands of microbial genomes shed light on interconnected biogeochemical processes in an aquifer system.</title>
        <authorList>
            <person name="Anantharaman K."/>
            <person name="Brown C.T."/>
            <person name="Hug L.A."/>
            <person name="Sharon I."/>
            <person name="Castelle C.J."/>
            <person name="Probst A.J."/>
            <person name="Thomas B.C."/>
            <person name="Singh A."/>
            <person name="Wilkins M.J."/>
            <person name="Karaoz U."/>
            <person name="Brodie E.L."/>
            <person name="Williams K.H."/>
            <person name="Hubbard S.S."/>
            <person name="Banfield J.F."/>
        </authorList>
    </citation>
    <scope>NUCLEOTIDE SEQUENCE [LARGE SCALE GENOMIC DNA]</scope>
</reference>
<evidence type="ECO:0000313" key="7">
    <source>
        <dbReference type="EMBL" id="OGG15974.1"/>
    </source>
</evidence>
<dbReference type="InterPro" id="IPR000630">
    <property type="entry name" value="Ribosomal_uS8"/>
</dbReference>
<dbReference type="EMBL" id="MFJM01000062">
    <property type="protein sequence ID" value="OGG15974.1"/>
    <property type="molecule type" value="Genomic_DNA"/>
</dbReference>
<evidence type="ECO:0000256" key="3">
    <source>
        <dbReference type="ARBA" id="ARBA00023274"/>
    </source>
</evidence>
<keyword evidence="3 5" id="KW-0687">Ribonucleoprotein</keyword>
<dbReference type="FunFam" id="3.30.1490.10:FF:000001">
    <property type="entry name" value="30S ribosomal protein S8"/>
    <property type="match status" value="1"/>
</dbReference>
<protein>
    <recommendedName>
        <fullName evidence="4 5">Small ribosomal subunit protein uS8</fullName>
    </recommendedName>
</protein>
<dbReference type="Pfam" id="PF00410">
    <property type="entry name" value="Ribosomal_S8"/>
    <property type="match status" value="1"/>
</dbReference>
<dbReference type="GO" id="GO:1990904">
    <property type="term" value="C:ribonucleoprotein complex"/>
    <property type="evidence" value="ECO:0007669"/>
    <property type="project" value="UniProtKB-KW"/>
</dbReference>
<comment type="caution">
    <text evidence="7">The sequence shown here is derived from an EMBL/GenBank/DDBJ whole genome shotgun (WGS) entry which is preliminary data.</text>
</comment>
<evidence type="ECO:0000256" key="5">
    <source>
        <dbReference type="HAMAP-Rule" id="MF_01302"/>
    </source>
</evidence>
<name>A0A1F5ZUF1_9BACT</name>
<evidence type="ECO:0000256" key="4">
    <source>
        <dbReference type="ARBA" id="ARBA00035258"/>
    </source>
</evidence>
<dbReference type="GO" id="GO:0019843">
    <property type="term" value="F:rRNA binding"/>
    <property type="evidence" value="ECO:0007669"/>
    <property type="project" value="UniProtKB-UniRule"/>
</dbReference>
<comment type="similarity">
    <text evidence="1 5 6">Belongs to the universal ribosomal protein uS8 family.</text>
</comment>
<dbReference type="GO" id="GO:0003735">
    <property type="term" value="F:structural constituent of ribosome"/>
    <property type="evidence" value="ECO:0007669"/>
    <property type="project" value="InterPro"/>
</dbReference>
<dbReference type="InterPro" id="IPR047863">
    <property type="entry name" value="Ribosomal_uS8_CS"/>
</dbReference>
<dbReference type="GO" id="GO:0005840">
    <property type="term" value="C:ribosome"/>
    <property type="evidence" value="ECO:0007669"/>
    <property type="project" value="UniProtKB-KW"/>
</dbReference>
<dbReference type="Proteomes" id="UP000176253">
    <property type="component" value="Unassembled WGS sequence"/>
</dbReference>
<proteinExistence type="inferred from homology"/>
<dbReference type="Gene3D" id="3.30.1490.10">
    <property type="match status" value="1"/>
</dbReference>
<dbReference type="GO" id="GO:0006412">
    <property type="term" value="P:translation"/>
    <property type="evidence" value="ECO:0007669"/>
    <property type="project" value="UniProtKB-UniRule"/>
</dbReference>
<evidence type="ECO:0000256" key="6">
    <source>
        <dbReference type="RuleBase" id="RU003660"/>
    </source>
</evidence>
<dbReference type="NCBIfam" id="NF001109">
    <property type="entry name" value="PRK00136.1"/>
    <property type="match status" value="1"/>
</dbReference>
<dbReference type="PROSITE" id="PS00053">
    <property type="entry name" value="RIBOSOMAL_S8"/>
    <property type="match status" value="1"/>
</dbReference>
<organism evidence="7 8">
    <name type="scientific">Candidatus Gottesmanbacteria bacterium RIFCSPHIGHO2_02_FULL_39_14</name>
    <dbReference type="NCBI Taxonomy" id="1798383"/>
    <lineage>
        <taxon>Bacteria</taxon>
        <taxon>Candidatus Gottesmaniibacteriota</taxon>
    </lineage>
</organism>
<comment type="function">
    <text evidence="5">One of the primary rRNA binding proteins, it binds directly to 16S rRNA central domain where it helps coordinate assembly of the platform of the 30S subunit.</text>
</comment>
<keyword evidence="5" id="KW-0699">rRNA-binding</keyword>
<dbReference type="PANTHER" id="PTHR11758">
    <property type="entry name" value="40S RIBOSOMAL PROTEIN S15A"/>
    <property type="match status" value="1"/>
</dbReference>
<dbReference type="AlphaFoldDB" id="A0A1F5ZUF1"/>
<gene>
    <name evidence="5" type="primary">rpsH</name>
    <name evidence="7" type="ORF">A3D78_03395</name>
</gene>
<dbReference type="GO" id="GO:0005737">
    <property type="term" value="C:cytoplasm"/>
    <property type="evidence" value="ECO:0007669"/>
    <property type="project" value="UniProtKB-ARBA"/>
</dbReference>
<sequence length="129" mass="14398">MTDPISDLLIRIKNAYYAHHSKVSLPYSRVKSAIAEVLMRYGYVGKIDVKENKNRKILVIDLLYQGKIGKITNVEIVSKPGRRVYLPYTKIPKVLGGLGISVLSTSHGVMSGQDARKKKIGGELICKVW</sequence>
<evidence type="ECO:0000313" key="8">
    <source>
        <dbReference type="Proteomes" id="UP000176253"/>
    </source>
</evidence>
<keyword evidence="2 5" id="KW-0689">Ribosomal protein</keyword>
<evidence type="ECO:0000256" key="2">
    <source>
        <dbReference type="ARBA" id="ARBA00022980"/>
    </source>
</evidence>